<dbReference type="SMART" id="SM00291">
    <property type="entry name" value="ZnF_ZZ"/>
    <property type="match status" value="1"/>
</dbReference>
<keyword evidence="1" id="KW-0479">Metal-binding</keyword>
<dbReference type="Pfam" id="PF17906">
    <property type="entry name" value="HTH_48"/>
    <property type="match status" value="1"/>
</dbReference>
<dbReference type="CDD" id="cd02340">
    <property type="entry name" value="ZZ_NBR1_like"/>
    <property type="match status" value="1"/>
</dbReference>
<evidence type="ECO:0000256" key="1">
    <source>
        <dbReference type="ARBA" id="ARBA00022723"/>
    </source>
</evidence>
<dbReference type="EMBL" id="JAKKPZ010000497">
    <property type="protein sequence ID" value="KAI1694549.1"/>
    <property type="molecule type" value="Genomic_DNA"/>
</dbReference>
<dbReference type="AlphaFoldDB" id="A0AAD4MM44"/>
<dbReference type="PROSITE" id="PS50135">
    <property type="entry name" value="ZF_ZZ_2"/>
    <property type="match status" value="1"/>
</dbReference>
<dbReference type="InterPro" id="IPR041426">
    <property type="entry name" value="Mos1_HTH"/>
</dbReference>
<evidence type="ECO:0000313" key="7">
    <source>
        <dbReference type="Proteomes" id="UP001201812"/>
    </source>
</evidence>
<keyword evidence="7" id="KW-1185">Reference proteome</keyword>
<protein>
    <submittedName>
        <fullName evidence="6">Zinc finger, ZZ type domain-containing protein</fullName>
    </submittedName>
</protein>
<dbReference type="Gene3D" id="1.10.10.1450">
    <property type="match status" value="1"/>
</dbReference>
<name>A0AAD4MM44_9BILA</name>
<accession>A0AAD4MM44</accession>
<dbReference type="Gene3D" id="3.30.60.90">
    <property type="match status" value="1"/>
</dbReference>
<gene>
    <name evidence="6" type="ORF">DdX_20060</name>
</gene>
<dbReference type="GO" id="GO:0008270">
    <property type="term" value="F:zinc ion binding"/>
    <property type="evidence" value="ECO:0007669"/>
    <property type="project" value="UniProtKB-KW"/>
</dbReference>
<feature type="domain" description="ZZ-type" evidence="5">
    <location>
        <begin position="9"/>
        <end position="60"/>
    </location>
</feature>
<dbReference type="Pfam" id="PF00569">
    <property type="entry name" value="ZZ"/>
    <property type="match status" value="1"/>
</dbReference>
<evidence type="ECO:0000256" key="2">
    <source>
        <dbReference type="ARBA" id="ARBA00022771"/>
    </source>
</evidence>
<proteinExistence type="predicted"/>
<dbReference type="InterPro" id="IPR000433">
    <property type="entry name" value="Znf_ZZ"/>
</dbReference>
<sequence>MSCSQKILHPDVTCDMCNSSPLRGIRYKCSICDDYDLCESCEKTGAHNEHAMMRLVTPDSSIVTAINEEMQIRICLLYEFKLKRSVIAATANICSVWGKQRFSESQCQLWFEKFREGNTSLDEVPGCANRSSVSLLKYQWADIDLAHQRISLTGVSRGVGRDRSFMVLREQTEEDYFKTMDSVRNKYPESSELAADLIALKFLAYTGLIQISNQVPILDRIVESVADNAGKYTWNIWNEIARGLIFIITNASANLYRFNDNNELLTWHVGTHLSESSIEVW</sequence>
<dbReference type="PANTHER" id="PTHR15090">
    <property type="entry name" value="SEQUESTOSOME 1-RELATED"/>
    <property type="match status" value="1"/>
</dbReference>
<dbReference type="InterPro" id="IPR052260">
    <property type="entry name" value="Autophagy_Rcpt_SigReg"/>
</dbReference>
<keyword evidence="3" id="KW-0862">Zinc</keyword>
<dbReference type="PROSITE" id="PS01357">
    <property type="entry name" value="ZF_ZZ_1"/>
    <property type="match status" value="1"/>
</dbReference>
<organism evidence="6 7">
    <name type="scientific">Ditylenchus destructor</name>
    <dbReference type="NCBI Taxonomy" id="166010"/>
    <lineage>
        <taxon>Eukaryota</taxon>
        <taxon>Metazoa</taxon>
        <taxon>Ecdysozoa</taxon>
        <taxon>Nematoda</taxon>
        <taxon>Chromadorea</taxon>
        <taxon>Rhabditida</taxon>
        <taxon>Tylenchina</taxon>
        <taxon>Tylenchomorpha</taxon>
        <taxon>Sphaerularioidea</taxon>
        <taxon>Anguinidae</taxon>
        <taxon>Anguininae</taxon>
        <taxon>Ditylenchus</taxon>
    </lineage>
</organism>
<evidence type="ECO:0000259" key="5">
    <source>
        <dbReference type="PROSITE" id="PS50135"/>
    </source>
</evidence>
<dbReference type="InterPro" id="IPR043145">
    <property type="entry name" value="Znf_ZZ_sf"/>
</dbReference>
<dbReference type="SUPFAM" id="SSF57850">
    <property type="entry name" value="RING/U-box"/>
    <property type="match status" value="1"/>
</dbReference>
<evidence type="ECO:0000313" key="6">
    <source>
        <dbReference type="EMBL" id="KAI1694549.1"/>
    </source>
</evidence>
<reference evidence="6" key="1">
    <citation type="submission" date="2022-01" db="EMBL/GenBank/DDBJ databases">
        <title>Genome Sequence Resource for Two Populations of Ditylenchus destructor, the Migratory Endoparasitic Phytonematode.</title>
        <authorList>
            <person name="Zhang H."/>
            <person name="Lin R."/>
            <person name="Xie B."/>
        </authorList>
    </citation>
    <scope>NUCLEOTIDE SEQUENCE</scope>
    <source>
        <strain evidence="6">BazhouSP</strain>
    </source>
</reference>
<comment type="caution">
    <text evidence="6">The sequence shown here is derived from an EMBL/GenBank/DDBJ whole genome shotgun (WGS) entry which is preliminary data.</text>
</comment>
<keyword evidence="2 4" id="KW-0863">Zinc-finger</keyword>
<evidence type="ECO:0000256" key="4">
    <source>
        <dbReference type="PROSITE-ProRule" id="PRU00228"/>
    </source>
</evidence>
<evidence type="ECO:0000256" key="3">
    <source>
        <dbReference type="ARBA" id="ARBA00022833"/>
    </source>
</evidence>
<dbReference type="Proteomes" id="UP001201812">
    <property type="component" value="Unassembled WGS sequence"/>
</dbReference>